<organism evidence="10 11">
    <name type="scientific">Enhydrobacter aerosaccus</name>
    <dbReference type="NCBI Taxonomy" id="225324"/>
    <lineage>
        <taxon>Bacteria</taxon>
        <taxon>Pseudomonadati</taxon>
        <taxon>Pseudomonadota</taxon>
        <taxon>Alphaproteobacteria</taxon>
        <taxon>Hyphomicrobiales</taxon>
        <taxon>Enhydrobacter</taxon>
    </lineage>
</organism>
<evidence type="ECO:0000259" key="9">
    <source>
        <dbReference type="PROSITE" id="PS51462"/>
    </source>
</evidence>
<dbReference type="GO" id="GO:0005829">
    <property type="term" value="C:cytosol"/>
    <property type="evidence" value="ECO:0007669"/>
    <property type="project" value="TreeGrafter"/>
</dbReference>
<evidence type="ECO:0000256" key="6">
    <source>
        <dbReference type="ARBA" id="ARBA00032162"/>
    </source>
</evidence>
<dbReference type="PROSITE" id="PS51462">
    <property type="entry name" value="NUDIX"/>
    <property type="match status" value="1"/>
</dbReference>
<evidence type="ECO:0000256" key="5">
    <source>
        <dbReference type="ARBA" id="ARBA00022801"/>
    </source>
</evidence>
<keyword evidence="5 8" id="KW-0378">Hydrolase</keyword>
<sequence length="197" mass="22389">MTDRPIEPWKTLTSRYSYEDEWLRLRSDAVSLPNGKVLDPYHTIDVPDWVNVIAITDVGNLVLVEQYRHAVKRVLIELPAGNVDPGESSETAARRELLEETGYADGLWYDLGALFPVASRFTNEVRAYLALDVRRIGAPKPDASENLRLHEISWQRFVDDLRAGRRPILEAAQMSSLFLLSLFAQSSRDPRIASLRL</sequence>
<comment type="cofactor">
    <cofactor evidence="2">
        <name>Mg(2+)</name>
        <dbReference type="ChEBI" id="CHEBI:18420"/>
    </cofactor>
</comment>
<dbReference type="STRING" id="225324.SAMN02745126_02301"/>
<dbReference type="EMBL" id="FUWJ01000002">
    <property type="protein sequence ID" value="SJZ79024.1"/>
    <property type="molecule type" value="Genomic_DNA"/>
</dbReference>
<evidence type="ECO:0000313" key="11">
    <source>
        <dbReference type="Proteomes" id="UP000190092"/>
    </source>
</evidence>
<comment type="similarity">
    <text evidence="3">Belongs to the Nudix hydrolase family. NudK subfamily.</text>
</comment>
<proteinExistence type="inferred from homology"/>
<dbReference type="Proteomes" id="UP000190092">
    <property type="component" value="Unassembled WGS sequence"/>
</dbReference>
<dbReference type="RefSeq" id="WP_269435097.1">
    <property type="nucleotide sequence ID" value="NZ_FUWJ01000002.1"/>
</dbReference>
<dbReference type="GO" id="GO:0006753">
    <property type="term" value="P:nucleoside phosphate metabolic process"/>
    <property type="evidence" value="ECO:0007669"/>
    <property type="project" value="TreeGrafter"/>
</dbReference>
<dbReference type="Gene3D" id="3.90.79.10">
    <property type="entry name" value="Nucleoside Triphosphate Pyrophosphohydrolase"/>
    <property type="match status" value="1"/>
</dbReference>
<protein>
    <recommendedName>
        <fullName evidence="4">GDP-mannose pyrophosphatase</fullName>
    </recommendedName>
    <alternativeName>
        <fullName evidence="6">GDP-mannose hydrolase</fullName>
    </alternativeName>
    <alternativeName>
        <fullName evidence="7">GDPMK</fullName>
    </alternativeName>
</protein>
<dbReference type="PRINTS" id="PR00502">
    <property type="entry name" value="NUDIXFAMILY"/>
</dbReference>
<dbReference type="GO" id="GO:0019693">
    <property type="term" value="P:ribose phosphate metabolic process"/>
    <property type="evidence" value="ECO:0007669"/>
    <property type="project" value="TreeGrafter"/>
</dbReference>
<evidence type="ECO:0000256" key="7">
    <source>
        <dbReference type="ARBA" id="ARBA00032272"/>
    </source>
</evidence>
<dbReference type="PANTHER" id="PTHR11839:SF18">
    <property type="entry name" value="NUDIX HYDROLASE DOMAIN-CONTAINING PROTEIN"/>
    <property type="match status" value="1"/>
</dbReference>
<gene>
    <name evidence="10" type="ORF">SAMN02745126_02301</name>
</gene>
<evidence type="ECO:0000256" key="4">
    <source>
        <dbReference type="ARBA" id="ARBA00016377"/>
    </source>
</evidence>
<dbReference type="GO" id="GO:0016462">
    <property type="term" value="F:pyrophosphatase activity"/>
    <property type="evidence" value="ECO:0007669"/>
    <property type="project" value="UniProtKB-ARBA"/>
</dbReference>
<dbReference type="AlphaFoldDB" id="A0A1T4NIG6"/>
<evidence type="ECO:0000256" key="8">
    <source>
        <dbReference type="RuleBase" id="RU003476"/>
    </source>
</evidence>
<comment type="catalytic activity">
    <reaction evidence="1">
        <text>GDP-alpha-D-mannose + H2O = alpha-D-mannose 1-phosphate + GMP + 2 H(+)</text>
        <dbReference type="Rhea" id="RHEA:27978"/>
        <dbReference type="ChEBI" id="CHEBI:15377"/>
        <dbReference type="ChEBI" id="CHEBI:15378"/>
        <dbReference type="ChEBI" id="CHEBI:57527"/>
        <dbReference type="ChEBI" id="CHEBI:58115"/>
        <dbReference type="ChEBI" id="CHEBI:58409"/>
    </reaction>
</comment>
<evidence type="ECO:0000256" key="2">
    <source>
        <dbReference type="ARBA" id="ARBA00001946"/>
    </source>
</evidence>
<dbReference type="InterPro" id="IPR015797">
    <property type="entry name" value="NUDIX_hydrolase-like_dom_sf"/>
</dbReference>
<evidence type="ECO:0000256" key="3">
    <source>
        <dbReference type="ARBA" id="ARBA00007275"/>
    </source>
</evidence>
<dbReference type="PROSITE" id="PS00893">
    <property type="entry name" value="NUDIX_BOX"/>
    <property type="match status" value="1"/>
</dbReference>
<dbReference type="SUPFAM" id="SSF55811">
    <property type="entry name" value="Nudix"/>
    <property type="match status" value="1"/>
</dbReference>
<dbReference type="Pfam" id="PF00293">
    <property type="entry name" value="NUDIX"/>
    <property type="match status" value="1"/>
</dbReference>
<dbReference type="InterPro" id="IPR020476">
    <property type="entry name" value="Nudix_hydrolase"/>
</dbReference>
<dbReference type="InterPro" id="IPR020084">
    <property type="entry name" value="NUDIX_hydrolase_CS"/>
</dbReference>
<dbReference type="PANTHER" id="PTHR11839">
    <property type="entry name" value="UDP/ADP-SUGAR PYROPHOSPHATASE"/>
    <property type="match status" value="1"/>
</dbReference>
<dbReference type="InterPro" id="IPR000086">
    <property type="entry name" value="NUDIX_hydrolase_dom"/>
</dbReference>
<evidence type="ECO:0000256" key="1">
    <source>
        <dbReference type="ARBA" id="ARBA00000847"/>
    </source>
</evidence>
<reference evidence="11" key="1">
    <citation type="submission" date="2017-02" db="EMBL/GenBank/DDBJ databases">
        <authorList>
            <person name="Varghese N."/>
            <person name="Submissions S."/>
        </authorList>
    </citation>
    <scope>NUCLEOTIDE SEQUENCE [LARGE SCALE GENOMIC DNA]</scope>
    <source>
        <strain evidence="11">ATCC 27094</strain>
    </source>
</reference>
<evidence type="ECO:0000313" key="10">
    <source>
        <dbReference type="EMBL" id="SJZ79024.1"/>
    </source>
</evidence>
<accession>A0A1T4NIG6</accession>
<feature type="domain" description="Nudix hydrolase" evidence="9">
    <location>
        <begin position="45"/>
        <end position="174"/>
    </location>
</feature>
<name>A0A1T4NIG6_9HYPH</name>
<keyword evidence="11" id="KW-1185">Reference proteome</keyword>
<dbReference type="CDD" id="cd03424">
    <property type="entry name" value="NUDIX_ADPRase_Nudt5_UGPPase_Nudt14"/>
    <property type="match status" value="1"/>
</dbReference>